<accession>A0A1G9LMI5</accession>
<dbReference type="GO" id="GO:0008962">
    <property type="term" value="F:phosphatidylglycerophosphatase activity"/>
    <property type="evidence" value="ECO:0007669"/>
    <property type="project" value="InterPro"/>
</dbReference>
<dbReference type="InterPro" id="IPR007686">
    <property type="entry name" value="YutG/PgpA"/>
</dbReference>
<dbReference type="CDD" id="cd06971">
    <property type="entry name" value="PgpA"/>
    <property type="match status" value="1"/>
</dbReference>
<dbReference type="OrthoDB" id="9804091at2"/>
<evidence type="ECO:0000313" key="4">
    <source>
        <dbReference type="Proteomes" id="UP000199476"/>
    </source>
</evidence>
<reference evidence="3 4" key="1">
    <citation type="submission" date="2016-10" db="EMBL/GenBank/DDBJ databases">
        <authorList>
            <person name="de Groot N.N."/>
        </authorList>
    </citation>
    <scope>NUCLEOTIDE SEQUENCE [LARGE SCALE GENOMIC DNA]</scope>
    <source>
        <strain evidence="3 4">SLAS-1</strain>
    </source>
</reference>
<name>A0A1G9LMI5_9FIRM</name>
<feature type="transmembrane region" description="Helical" evidence="1">
    <location>
        <begin position="21"/>
        <end position="42"/>
    </location>
</feature>
<dbReference type="RefSeq" id="WP_089759220.1">
    <property type="nucleotide sequence ID" value="NZ_FNGO01000006.1"/>
</dbReference>
<organism evidence="3 4">
    <name type="scientific">Halarsenatibacter silvermanii</name>
    <dbReference type="NCBI Taxonomy" id="321763"/>
    <lineage>
        <taxon>Bacteria</taxon>
        <taxon>Bacillati</taxon>
        <taxon>Bacillota</taxon>
        <taxon>Clostridia</taxon>
        <taxon>Halanaerobiales</taxon>
        <taxon>Halarsenatibacteraceae</taxon>
        <taxon>Halarsenatibacter</taxon>
    </lineage>
</organism>
<dbReference type="InterPro" id="IPR026037">
    <property type="entry name" value="PgpA"/>
</dbReference>
<dbReference type="Proteomes" id="UP000199476">
    <property type="component" value="Unassembled WGS sequence"/>
</dbReference>
<feature type="domain" description="YutG/PgpA" evidence="2">
    <location>
        <begin position="10"/>
        <end position="144"/>
    </location>
</feature>
<dbReference type="PANTHER" id="PTHR36305">
    <property type="entry name" value="PHOSPHATIDYLGLYCEROPHOSPHATASE A"/>
    <property type="match status" value="1"/>
</dbReference>
<evidence type="ECO:0000313" key="3">
    <source>
        <dbReference type="EMBL" id="SDL63064.1"/>
    </source>
</evidence>
<proteinExistence type="predicted"/>
<dbReference type="Pfam" id="PF04608">
    <property type="entry name" value="PgpA"/>
    <property type="match status" value="1"/>
</dbReference>
<dbReference type="InterPro" id="IPR036681">
    <property type="entry name" value="PgpA-like_sf"/>
</dbReference>
<dbReference type="PIRSF" id="PIRSF006162">
    <property type="entry name" value="PgpA"/>
    <property type="match status" value="1"/>
</dbReference>
<gene>
    <name evidence="3" type="ORF">SAMN04488692_106113</name>
</gene>
<dbReference type="AlphaFoldDB" id="A0A1G9LMI5"/>
<keyword evidence="4" id="KW-1185">Reference proteome</keyword>
<dbReference type="SUPFAM" id="SSF101307">
    <property type="entry name" value="YutG-like"/>
    <property type="match status" value="1"/>
</dbReference>
<protein>
    <submittedName>
        <fullName evidence="3">Phosphatidylglycerophosphatase A</fullName>
    </submittedName>
</protein>
<sequence>MDLKKMNRFFSTSMGLGNLSRAPGTLAAFGAAVLYLFFPFLAHPLLLLALFISGTISCEIEGRNSGIKDDSTLVLDEILGMWMTYLFLDELSLSMIVLGFFLFRLFDIWKPLIIGSSQRLPGGLGVMIDDVLAAIPSNLILRAIIRVI</sequence>
<evidence type="ECO:0000259" key="2">
    <source>
        <dbReference type="Pfam" id="PF04608"/>
    </source>
</evidence>
<evidence type="ECO:0000256" key="1">
    <source>
        <dbReference type="SAM" id="Phobius"/>
    </source>
</evidence>
<dbReference type="PANTHER" id="PTHR36305:SF1">
    <property type="entry name" value="PHOSPHATIDYLGLYCEROPHOSPHATASE A"/>
    <property type="match status" value="1"/>
</dbReference>
<dbReference type="GO" id="GO:0006629">
    <property type="term" value="P:lipid metabolic process"/>
    <property type="evidence" value="ECO:0007669"/>
    <property type="project" value="InterPro"/>
</dbReference>
<keyword evidence="1" id="KW-0472">Membrane</keyword>
<feature type="transmembrane region" description="Helical" evidence="1">
    <location>
        <begin position="82"/>
        <end position="103"/>
    </location>
</feature>
<keyword evidence="1" id="KW-0812">Transmembrane</keyword>
<dbReference type="EMBL" id="FNGO01000006">
    <property type="protein sequence ID" value="SDL63064.1"/>
    <property type="molecule type" value="Genomic_DNA"/>
</dbReference>
<keyword evidence="1" id="KW-1133">Transmembrane helix</keyword>
<dbReference type="STRING" id="321763.SAMN04488692_106113"/>